<dbReference type="InterPro" id="IPR001173">
    <property type="entry name" value="Glyco_trans_2-like"/>
</dbReference>
<gene>
    <name evidence="3" type="ORF">J2S03_000621</name>
</gene>
<dbReference type="EMBL" id="JAUSTP010000002">
    <property type="protein sequence ID" value="MDQ0188809.1"/>
    <property type="molecule type" value="Genomic_DNA"/>
</dbReference>
<feature type="transmembrane region" description="Helical" evidence="1">
    <location>
        <begin position="7"/>
        <end position="27"/>
    </location>
</feature>
<dbReference type="Gene3D" id="3.90.550.10">
    <property type="entry name" value="Spore Coat Polysaccharide Biosynthesis Protein SpsA, Chain A"/>
    <property type="match status" value="1"/>
</dbReference>
<accession>A0ABT9XFG1</accession>
<comment type="caution">
    <text evidence="3">The sequence shown here is derived from an EMBL/GenBank/DDBJ whole genome shotgun (WGS) entry which is preliminary data.</text>
</comment>
<sequence length="448" mass="49115">MGTVTMLCAIIAIAWFVIVFYNLPGILRIPTIPPSRPAPRTPGTASCAPDVPAAAHSAAIAKAMSTGSSTSIHNDMENIEARAERAGRVSVIIAARNEQQTIERTLASLVRQSVPLREIIVVDDRSNDATAGQVRQAARRWPWANIRPIAIHTLPDGWIGKNHALYVGARAASGDWLLFADADVYFHPDAVERAVSFAERHRLDHLTVAPRVSSHGTALRLLTGFFALMLLLFARPHYAIRKRSGAYTGIGAFNLLRRAVYHAAGTHQAMRLRPDDDIYLGKLVKKAGYRQCFALADAFIEIQWYSSFGDMLRGMEKAPLAAMRYSAALLLLDMAALILLFGGLYAGVMFEIAVRAGLAPSMGASAGAAFGSVSGGLCMGALLLLLGVDALVLRYLRFPLYHIILLPVALMLYVFAFLRAMFLLKRRGGLLWRDSYYRLEELRRGLRA</sequence>
<evidence type="ECO:0000256" key="1">
    <source>
        <dbReference type="SAM" id="Phobius"/>
    </source>
</evidence>
<dbReference type="PANTHER" id="PTHR43646">
    <property type="entry name" value="GLYCOSYLTRANSFERASE"/>
    <property type="match status" value="1"/>
</dbReference>
<evidence type="ECO:0000313" key="3">
    <source>
        <dbReference type="EMBL" id="MDQ0188809.1"/>
    </source>
</evidence>
<evidence type="ECO:0000259" key="2">
    <source>
        <dbReference type="Pfam" id="PF00535"/>
    </source>
</evidence>
<dbReference type="InterPro" id="IPR029044">
    <property type="entry name" value="Nucleotide-diphossugar_trans"/>
</dbReference>
<feature type="transmembrane region" description="Helical" evidence="1">
    <location>
        <begin position="217"/>
        <end position="234"/>
    </location>
</feature>
<reference evidence="3 4" key="1">
    <citation type="submission" date="2023-07" db="EMBL/GenBank/DDBJ databases">
        <title>Genomic Encyclopedia of Type Strains, Phase IV (KMG-IV): sequencing the most valuable type-strain genomes for metagenomic binning, comparative biology and taxonomic classification.</title>
        <authorList>
            <person name="Goeker M."/>
        </authorList>
    </citation>
    <scope>NUCLEOTIDE SEQUENCE [LARGE SCALE GENOMIC DNA]</scope>
    <source>
        <strain evidence="3 4">DSM 4006</strain>
    </source>
</reference>
<organism evidence="3 4">
    <name type="scientific">Alicyclobacillus cycloheptanicus</name>
    <dbReference type="NCBI Taxonomy" id="1457"/>
    <lineage>
        <taxon>Bacteria</taxon>
        <taxon>Bacillati</taxon>
        <taxon>Bacillota</taxon>
        <taxon>Bacilli</taxon>
        <taxon>Bacillales</taxon>
        <taxon>Alicyclobacillaceae</taxon>
        <taxon>Alicyclobacillus</taxon>
    </lineage>
</organism>
<feature type="transmembrane region" description="Helical" evidence="1">
    <location>
        <begin position="400"/>
        <end position="424"/>
    </location>
</feature>
<keyword evidence="1" id="KW-0812">Transmembrane</keyword>
<keyword evidence="1" id="KW-1133">Transmembrane helix</keyword>
<keyword evidence="1" id="KW-0472">Membrane</keyword>
<keyword evidence="4" id="KW-1185">Reference proteome</keyword>
<feature type="domain" description="Glycosyltransferase 2-like" evidence="2">
    <location>
        <begin position="90"/>
        <end position="261"/>
    </location>
</feature>
<protein>
    <submittedName>
        <fullName evidence="3">Glycosyltransferase involved in cell wall biosynthesis</fullName>
    </submittedName>
</protein>
<dbReference type="CDD" id="cd00761">
    <property type="entry name" value="Glyco_tranf_GTA_type"/>
    <property type="match status" value="1"/>
</dbReference>
<dbReference type="PANTHER" id="PTHR43646:SF3">
    <property type="entry name" value="SLR1566 PROTEIN"/>
    <property type="match status" value="1"/>
</dbReference>
<dbReference type="Proteomes" id="UP001232973">
    <property type="component" value="Unassembled WGS sequence"/>
</dbReference>
<feature type="transmembrane region" description="Helical" evidence="1">
    <location>
        <begin position="325"/>
        <end position="354"/>
    </location>
</feature>
<dbReference type="SUPFAM" id="SSF53448">
    <property type="entry name" value="Nucleotide-diphospho-sugar transferases"/>
    <property type="match status" value="1"/>
</dbReference>
<dbReference type="RefSeq" id="WP_274455218.1">
    <property type="nucleotide sequence ID" value="NZ_CP067097.1"/>
</dbReference>
<name>A0ABT9XFG1_9BACL</name>
<evidence type="ECO:0000313" key="4">
    <source>
        <dbReference type="Proteomes" id="UP001232973"/>
    </source>
</evidence>
<proteinExistence type="predicted"/>
<dbReference type="Pfam" id="PF00535">
    <property type="entry name" value="Glycos_transf_2"/>
    <property type="match status" value="1"/>
</dbReference>
<feature type="transmembrane region" description="Helical" evidence="1">
    <location>
        <begin position="366"/>
        <end position="388"/>
    </location>
</feature>